<keyword evidence="2" id="KW-0472">Membrane</keyword>
<dbReference type="AlphaFoldDB" id="A0A5B2Z7V2"/>
<protein>
    <submittedName>
        <fullName evidence="3">DUF883 family protein</fullName>
    </submittedName>
</protein>
<evidence type="ECO:0000256" key="2">
    <source>
        <dbReference type="SAM" id="Phobius"/>
    </source>
</evidence>
<feature type="region of interest" description="Disordered" evidence="1">
    <location>
        <begin position="1"/>
        <end position="23"/>
    </location>
</feature>
<gene>
    <name evidence="3" type="ORF">F0415_11665</name>
</gene>
<sequence>MSPTPEDASHLSKAREHLKEGAAEARAELDERLEGLLDQGRGLLSQAELLIREKPLAAFGIAFAAGYLIAALTRRR</sequence>
<organism evidence="3 4">
    <name type="scientific">Arenimonas fontis</name>
    <dbReference type="NCBI Taxonomy" id="2608255"/>
    <lineage>
        <taxon>Bacteria</taxon>
        <taxon>Pseudomonadati</taxon>
        <taxon>Pseudomonadota</taxon>
        <taxon>Gammaproteobacteria</taxon>
        <taxon>Lysobacterales</taxon>
        <taxon>Lysobacteraceae</taxon>
        <taxon>Arenimonas</taxon>
    </lineage>
</organism>
<keyword evidence="2" id="KW-0812">Transmembrane</keyword>
<feature type="transmembrane region" description="Helical" evidence="2">
    <location>
        <begin position="56"/>
        <end position="73"/>
    </location>
</feature>
<reference evidence="3 4" key="1">
    <citation type="submission" date="2019-09" db="EMBL/GenBank/DDBJ databases">
        <title>Arenimonas chukotkensis sp. nov., a bacterium isolated from Chukotka hot spring, Arctic region, Russia.</title>
        <authorList>
            <person name="Zayulina K.S."/>
            <person name="Prokofeva M.I."/>
            <person name="Elcheninov A.G."/>
            <person name="Novikov A."/>
            <person name="Kochetkova T.V."/>
            <person name="Kublanov I.V."/>
        </authorList>
    </citation>
    <scope>NUCLEOTIDE SEQUENCE [LARGE SCALE GENOMIC DNA]</scope>
    <source>
        <strain evidence="3 4">3729k</strain>
    </source>
</reference>
<accession>A0A5B2Z7V2</accession>
<evidence type="ECO:0000313" key="3">
    <source>
        <dbReference type="EMBL" id="KAA2283955.1"/>
    </source>
</evidence>
<dbReference type="EMBL" id="VUOD01000013">
    <property type="protein sequence ID" value="KAA2283955.1"/>
    <property type="molecule type" value="Genomic_DNA"/>
</dbReference>
<name>A0A5B2Z7V2_9GAMM</name>
<dbReference type="Proteomes" id="UP000322165">
    <property type="component" value="Unassembled WGS sequence"/>
</dbReference>
<keyword evidence="2" id="KW-1133">Transmembrane helix</keyword>
<comment type="caution">
    <text evidence="3">The sequence shown here is derived from an EMBL/GenBank/DDBJ whole genome shotgun (WGS) entry which is preliminary data.</text>
</comment>
<evidence type="ECO:0000313" key="4">
    <source>
        <dbReference type="Proteomes" id="UP000322165"/>
    </source>
</evidence>
<dbReference type="RefSeq" id="WP_149861402.1">
    <property type="nucleotide sequence ID" value="NZ_VUOD01000013.1"/>
</dbReference>
<reference evidence="3 4" key="2">
    <citation type="submission" date="2019-09" db="EMBL/GenBank/DDBJ databases">
        <authorList>
            <person name="Mazur A."/>
        </authorList>
    </citation>
    <scope>NUCLEOTIDE SEQUENCE [LARGE SCALE GENOMIC DNA]</scope>
    <source>
        <strain evidence="3 4">3729k</strain>
    </source>
</reference>
<keyword evidence="4" id="KW-1185">Reference proteome</keyword>
<feature type="compositionally biased region" description="Basic and acidic residues" evidence="1">
    <location>
        <begin position="7"/>
        <end position="23"/>
    </location>
</feature>
<evidence type="ECO:0000256" key="1">
    <source>
        <dbReference type="SAM" id="MobiDB-lite"/>
    </source>
</evidence>
<proteinExistence type="predicted"/>